<protein>
    <submittedName>
        <fullName evidence="1">Uncharacterized protein</fullName>
    </submittedName>
</protein>
<dbReference type="AlphaFoldDB" id="A0A0A9H7F3"/>
<reference evidence="1" key="2">
    <citation type="journal article" date="2015" name="Data Brief">
        <title>Shoot transcriptome of the giant reed, Arundo donax.</title>
        <authorList>
            <person name="Barrero R.A."/>
            <person name="Guerrero F.D."/>
            <person name="Moolhuijzen P."/>
            <person name="Goolsby J.A."/>
            <person name="Tidwell J."/>
            <person name="Bellgard S.E."/>
            <person name="Bellgard M.I."/>
        </authorList>
    </citation>
    <scope>NUCLEOTIDE SEQUENCE</scope>
    <source>
        <tissue evidence="1">Shoot tissue taken approximately 20 cm above the soil surface</tissue>
    </source>
</reference>
<accession>A0A0A9H7F3</accession>
<sequence length="18" mass="1909">MGSPESKVARMSGSELRS</sequence>
<organism evidence="1">
    <name type="scientific">Arundo donax</name>
    <name type="common">Giant reed</name>
    <name type="synonym">Donax arundinaceus</name>
    <dbReference type="NCBI Taxonomy" id="35708"/>
    <lineage>
        <taxon>Eukaryota</taxon>
        <taxon>Viridiplantae</taxon>
        <taxon>Streptophyta</taxon>
        <taxon>Embryophyta</taxon>
        <taxon>Tracheophyta</taxon>
        <taxon>Spermatophyta</taxon>
        <taxon>Magnoliopsida</taxon>
        <taxon>Liliopsida</taxon>
        <taxon>Poales</taxon>
        <taxon>Poaceae</taxon>
        <taxon>PACMAD clade</taxon>
        <taxon>Arundinoideae</taxon>
        <taxon>Arundineae</taxon>
        <taxon>Arundo</taxon>
    </lineage>
</organism>
<reference evidence="1" key="1">
    <citation type="submission" date="2014-09" db="EMBL/GenBank/DDBJ databases">
        <authorList>
            <person name="Magalhaes I.L.F."/>
            <person name="Oliveira U."/>
            <person name="Santos F.R."/>
            <person name="Vidigal T.H.D.A."/>
            <person name="Brescovit A.D."/>
            <person name="Santos A.J."/>
        </authorList>
    </citation>
    <scope>NUCLEOTIDE SEQUENCE</scope>
    <source>
        <tissue evidence="1">Shoot tissue taken approximately 20 cm above the soil surface</tissue>
    </source>
</reference>
<name>A0A0A9H7F3_ARUDO</name>
<proteinExistence type="predicted"/>
<dbReference type="EMBL" id="GBRH01169053">
    <property type="protein sequence ID" value="JAE28843.1"/>
    <property type="molecule type" value="Transcribed_RNA"/>
</dbReference>
<evidence type="ECO:0000313" key="1">
    <source>
        <dbReference type="EMBL" id="JAE28843.1"/>
    </source>
</evidence>